<evidence type="ECO:0000313" key="3">
    <source>
        <dbReference type="EMBL" id="MBB5070328.1"/>
    </source>
</evidence>
<keyword evidence="4" id="KW-1185">Reference proteome</keyword>
<dbReference type="AlphaFoldDB" id="A0A840NJ48"/>
<name>A0A840NJ48_9PSEU</name>
<organism evidence="3 4">
    <name type="scientific">Saccharopolyspora gloriosae</name>
    <dbReference type="NCBI Taxonomy" id="455344"/>
    <lineage>
        <taxon>Bacteria</taxon>
        <taxon>Bacillati</taxon>
        <taxon>Actinomycetota</taxon>
        <taxon>Actinomycetes</taxon>
        <taxon>Pseudonocardiales</taxon>
        <taxon>Pseudonocardiaceae</taxon>
        <taxon>Saccharopolyspora</taxon>
    </lineage>
</organism>
<evidence type="ECO:0000313" key="4">
    <source>
        <dbReference type="Proteomes" id="UP000580474"/>
    </source>
</evidence>
<proteinExistence type="predicted"/>
<dbReference type="Proteomes" id="UP000580474">
    <property type="component" value="Unassembled WGS sequence"/>
</dbReference>
<keyword evidence="2" id="KW-1133">Transmembrane helix</keyword>
<gene>
    <name evidence="3" type="ORF">BJ969_003416</name>
</gene>
<reference evidence="3 4" key="1">
    <citation type="submission" date="2020-08" db="EMBL/GenBank/DDBJ databases">
        <title>Sequencing the genomes of 1000 actinobacteria strains.</title>
        <authorList>
            <person name="Klenk H.-P."/>
        </authorList>
    </citation>
    <scope>NUCLEOTIDE SEQUENCE [LARGE SCALE GENOMIC DNA]</scope>
    <source>
        <strain evidence="3 4">DSM 45582</strain>
    </source>
</reference>
<accession>A0A840NJ48</accession>
<feature type="transmembrane region" description="Helical" evidence="2">
    <location>
        <begin position="12"/>
        <end position="39"/>
    </location>
</feature>
<feature type="region of interest" description="Disordered" evidence="1">
    <location>
        <begin position="57"/>
        <end position="81"/>
    </location>
</feature>
<evidence type="ECO:0000256" key="2">
    <source>
        <dbReference type="SAM" id="Phobius"/>
    </source>
</evidence>
<dbReference type="EMBL" id="JACHIV010000001">
    <property type="protein sequence ID" value="MBB5070328.1"/>
    <property type="molecule type" value="Genomic_DNA"/>
</dbReference>
<sequence length="81" mass="7920">MPSTDVALLLRALGIRVLLLGLLLGVSGAPLAALVVLLAGTGLLARSGAAFPAVSRAGAGAAPEPPGWRVPATGRPDGSAW</sequence>
<keyword evidence="2" id="KW-0812">Transmembrane</keyword>
<comment type="caution">
    <text evidence="3">The sequence shown here is derived from an EMBL/GenBank/DDBJ whole genome shotgun (WGS) entry which is preliminary data.</text>
</comment>
<keyword evidence="2" id="KW-0472">Membrane</keyword>
<protein>
    <submittedName>
        <fullName evidence="3">Uncharacterized protein</fullName>
    </submittedName>
</protein>
<evidence type="ECO:0000256" key="1">
    <source>
        <dbReference type="SAM" id="MobiDB-lite"/>
    </source>
</evidence>